<proteinExistence type="predicted"/>
<protein>
    <recommendedName>
        <fullName evidence="3">DUF4268 domain-containing protein</fullName>
    </recommendedName>
</protein>
<gene>
    <name evidence="1" type="ORF">OICFNHDK_3302</name>
</gene>
<sequence>MAEFGVLEDVPVRIGWSHEAHAFTPWLAQNLGRLGSAVGLQLEHVQSEAAVDSFAADILARNVQDSSHVLIENQLEVSDHTHLGQIMTYLAGLDARAVIWVAPQFREPHLSAIRWLNQHTAEDFAFFAVQLRIVRIGDSPLAPLFDVLERPNGWERRLQGSTQESGRRTALGEQRLTFWTAFCERLPNESAYGVPTAASSRTVPLDDKGLVVARYLAVQEVGLFIRGPARTAPSLTAERLAPLASTLSERLGTPFNPTSPYFFIKKLSVRYVDEGERERIIRWLDAETERYVSVLRSISELG</sequence>
<dbReference type="EMBL" id="BPQF01000016">
    <property type="protein sequence ID" value="GJD40826.1"/>
    <property type="molecule type" value="Genomic_DNA"/>
</dbReference>
<organism evidence="1 2">
    <name type="scientific">Methylobacterium bullatum</name>
    <dbReference type="NCBI Taxonomy" id="570505"/>
    <lineage>
        <taxon>Bacteria</taxon>
        <taxon>Pseudomonadati</taxon>
        <taxon>Pseudomonadota</taxon>
        <taxon>Alphaproteobacteria</taxon>
        <taxon>Hyphomicrobiales</taxon>
        <taxon>Methylobacteriaceae</taxon>
        <taxon>Methylobacterium</taxon>
    </lineage>
</organism>
<dbReference type="Proteomes" id="UP001055307">
    <property type="component" value="Unassembled WGS sequence"/>
</dbReference>
<name>A0AAV4ZAC2_9HYPH</name>
<dbReference type="RefSeq" id="WP_192214836.1">
    <property type="nucleotide sequence ID" value="NZ_BPQF01000016.1"/>
</dbReference>
<dbReference type="GO" id="GO:0003676">
    <property type="term" value="F:nucleic acid binding"/>
    <property type="evidence" value="ECO:0007669"/>
    <property type="project" value="InterPro"/>
</dbReference>
<dbReference type="InterPro" id="IPR011856">
    <property type="entry name" value="tRNA_endonuc-like_dom_sf"/>
</dbReference>
<evidence type="ECO:0000313" key="2">
    <source>
        <dbReference type="Proteomes" id="UP001055307"/>
    </source>
</evidence>
<comment type="caution">
    <text evidence="1">The sequence shown here is derived from an EMBL/GenBank/DDBJ whole genome shotgun (WGS) entry which is preliminary data.</text>
</comment>
<evidence type="ECO:0008006" key="3">
    <source>
        <dbReference type="Google" id="ProtNLM"/>
    </source>
</evidence>
<keyword evidence="2" id="KW-1185">Reference proteome</keyword>
<dbReference type="Gene3D" id="3.40.1350.10">
    <property type="match status" value="1"/>
</dbReference>
<reference evidence="1" key="1">
    <citation type="journal article" date="2016" name="Front. Microbiol.">
        <title>Genome Sequence of the Piezophilic, Mesophilic Sulfate-Reducing Bacterium Desulfovibrio indicus J2T.</title>
        <authorList>
            <person name="Cao J."/>
            <person name="Maignien L."/>
            <person name="Shao Z."/>
            <person name="Alain K."/>
            <person name="Jebbar M."/>
        </authorList>
    </citation>
    <scope>NUCLEOTIDE SEQUENCE</scope>
    <source>
        <strain evidence="1">DSM 21893</strain>
    </source>
</reference>
<reference evidence="1" key="2">
    <citation type="submission" date="2021-08" db="EMBL/GenBank/DDBJ databases">
        <authorList>
            <person name="Tani A."/>
            <person name="Ola A."/>
            <person name="Ogura Y."/>
            <person name="Katsura K."/>
            <person name="Hayashi T."/>
        </authorList>
    </citation>
    <scope>NUCLEOTIDE SEQUENCE</scope>
    <source>
        <strain evidence="1">DSM 21893</strain>
    </source>
</reference>
<dbReference type="AlphaFoldDB" id="A0AAV4ZAC2"/>
<evidence type="ECO:0000313" key="1">
    <source>
        <dbReference type="EMBL" id="GJD40826.1"/>
    </source>
</evidence>
<accession>A0AAV4ZAC2</accession>